<dbReference type="GO" id="GO:0007032">
    <property type="term" value="P:endosome organization"/>
    <property type="evidence" value="ECO:0007669"/>
    <property type="project" value="InterPro"/>
</dbReference>
<gene>
    <name evidence="2" type="ORF">J8273_2447</name>
</gene>
<sequence>MRESQSNATKKRRISQRHWAYTQEADAGSGAQGVSRFGAISPLKFSHTTNKMGTKKGKELPDSRASGHIQSVKDLRLSTSPMSPEAESPEDLTSTFQLSKALKKSLTSIKKCKEPIPVLQELCGLLKQDEYWDLKDTKLFPTLMDMLKSAKPEEDVAAPLLDTIIRCLNNPSMLKLLETTKVKFIDTLLPYIGHEPTKHDAVAIIMRAFNPVCVPNDQTRLKATLAAQLLEVLPSFAEDEDTFIRVIPEIVDLSDYELCHAVLMILNTMRAKLFEMTESDDEEAKAAALHALTIPLFAMPLAEVEALQLSTLATGSFVHILHDALETTPVGEAARTTLGLLVDGNEKVKSVLSRLLPAAIVQTADPNWSGADFEAPPEDLQPVPPADQKEAKRLKKTLRGEVLEAFVESGLAVPLARGNWARMWYYFDSAVESPTLVWNDAIRAEHRAALEAELEDLDFQRAQGHTWDYGSLDLDIPSLSGPFVGPYIIGRLLETMTSEPAFRVVAVNQVVNDTWRLLTTNCVGKTVSICLMAQLLRTNAAETLQVLRPLNAGHFLATLVEPKGPWTPAALDLIEAIFDGRYVSSASRFVRAGLAKRLLECIEENPAAVTKTIAHLTASAPRCIGQLTDKAHLGLLSDGIAVCDASAFELLAVLAAASRKPTDVESLVATGAHLFGLASLTDGSEAIPSYLTAVGDACHRLGVPSPLATVLPTSMLRLLARDHAKFVDTLVGSTDIFRADLIWTSEEREALGDVVDSIIGNFASSGLTTIDFLAGKLTEPLDRDGLYPGLAARAQLAGLYLDIFNNDPSVDLDDGVLIADTLAADLVSAVTADIDVAVVVAGYKALSGLLRYISAAPVAAINAGLAARFSKIAIEAARLCRSTVQLDNFIQPVATQCLAAIQTVLARSVWGDTSNVIVPIAAVVSQLVSAAGGVGAGHVPFAQTVVDATVGICLPNRAASIADGAGAGQAVRNLMSATNTLIENSEALTKSAIAKGVPVAALYAATSTGEEDVEYRATVLRPIAQMMAHTEVSQFMTSCLGEGMVLIAKEPENLAKSLVDSDLIHPRRVWSHTMLERVHETLAVTLGSAPDYYKAGEDWELPYSEVSIDHPELEGEICIEGIYLRCYVAHPELLMPTEEEGERLARALVTTAIENNKPDFAPAAGSVHPVATMLTALRQLWDDGFGKARVDLTLLLDLVLDAAPTSPETLATAIKTGAVTDVSPLRTRMWPVLLSSDRLATIRQLSGAIAEICRTDGCEAIMLDQGLLLPYLWAATAHGSAELWLPTVIVAKELKTKVLPIFTHLFAPRIADAMVTEKPDEERAREVNSLFQADTFEPNHIWNDGCREEIKTFFDTAATEARNAGAKFKWAWKKLAKAYPRESLAKELCIDGIFLRAFNESPLFEVNPTELLGEMEAQLRTDDSLLVDACKSNDSTYLDLTQRMATTLQSINIVYRENQHLLSTAWSVLDLVIKVALNSSIATGSTDVLQSTASLSGMWAIRKNALALLSNMAVETSLAQQILKHGAVRNLLSLLSVLTGEDLVTAVEIIRSLVSKLPPLATQATRAGAPVFLLSVALSPHLDRSRRLHDTEVLALMYKKSDEMKTILKELLTADAEAVFQKSASAVLAFLEDADGKPGPDSWNRQRADRLIIALRRPLQELVFYGKPWKGDSLWTPSTVVKELVWTDEYEFKVLSPQPYQSDDEEQEDGVSEISDATPRE</sequence>
<dbReference type="PANTHER" id="PTHR36983">
    <property type="entry name" value="DNAJ HOMOLOG SUBFAMILY C MEMBER 13"/>
    <property type="match status" value="1"/>
</dbReference>
<organism evidence="2 3">
    <name type="scientific">Carpediemonas membranifera</name>
    <dbReference type="NCBI Taxonomy" id="201153"/>
    <lineage>
        <taxon>Eukaryota</taxon>
        <taxon>Metamonada</taxon>
        <taxon>Carpediemonas-like organisms</taxon>
        <taxon>Carpediemonas</taxon>
    </lineage>
</organism>
<evidence type="ECO:0000313" key="3">
    <source>
        <dbReference type="Proteomes" id="UP000717585"/>
    </source>
</evidence>
<dbReference type="GO" id="GO:0010008">
    <property type="term" value="C:endosome membrane"/>
    <property type="evidence" value="ECO:0007669"/>
    <property type="project" value="TreeGrafter"/>
</dbReference>
<dbReference type="InterPro" id="IPR044978">
    <property type="entry name" value="GRV2/DNAJC13"/>
</dbReference>
<dbReference type="GO" id="GO:2000641">
    <property type="term" value="P:regulation of early endosome to late endosome transport"/>
    <property type="evidence" value="ECO:0007669"/>
    <property type="project" value="InterPro"/>
</dbReference>
<dbReference type="EMBL" id="JAHDYR010000007">
    <property type="protein sequence ID" value="KAG9396095.1"/>
    <property type="molecule type" value="Genomic_DNA"/>
</dbReference>
<feature type="compositionally biased region" description="Acidic residues" evidence="1">
    <location>
        <begin position="1702"/>
        <end position="1711"/>
    </location>
</feature>
<dbReference type="OrthoDB" id="69656at2759"/>
<evidence type="ECO:0000256" key="1">
    <source>
        <dbReference type="SAM" id="MobiDB-lite"/>
    </source>
</evidence>
<dbReference type="SUPFAM" id="SSF48371">
    <property type="entry name" value="ARM repeat"/>
    <property type="match status" value="1"/>
</dbReference>
<dbReference type="InterPro" id="IPR016024">
    <property type="entry name" value="ARM-type_fold"/>
</dbReference>
<feature type="region of interest" description="Disordered" evidence="1">
    <location>
        <begin position="1"/>
        <end position="33"/>
    </location>
</feature>
<comment type="caution">
    <text evidence="2">The sequence shown here is derived from an EMBL/GenBank/DDBJ whole genome shotgun (WGS) entry which is preliminary data.</text>
</comment>
<dbReference type="GO" id="GO:0006898">
    <property type="term" value="P:receptor-mediated endocytosis"/>
    <property type="evidence" value="ECO:0007669"/>
    <property type="project" value="TreeGrafter"/>
</dbReference>
<feature type="region of interest" description="Disordered" evidence="1">
    <location>
        <begin position="45"/>
        <end position="69"/>
    </location>
</feature>
<evidence type="ECO:0000313" key="2">
    <source>
        <dbReference type="EMBL" id="KAG9396095.1"/>
    </source>
</evidence>
<keyword evidence="3" id="KW-1185">Reference proteome</keyword>
<accession>A0A8J6AZI1</accession>
<reference evidence="2" key="1">
    <citation type="submission" date="2021-05" db="EMBL/GenBank/DDBJ databases">
        <title>A free-living protist that lacks canonical eukaryotic 1 DNA replication and segregation systems.</title>
        <authorList>
            <person name="Salas-Leiva D.E."/>
            <person name="Tromer E.C."/>
            <person name="Curtis B.A."/>
            <person name="Jerlstrom-Hultqvist J."/>
            <person name="Kolisko M."/>
            <person name="Yi Z."/>
            <person name="Salas-Leiva J.S."/>
            <person name="Gallot-Lavallee L."/>
            <person name="Kops G.J.P.L."/>
            <person name="Archibald J.M."/>
            <person name="Simpson A.G.B."/>
            <person name="Roger A.J."/>
        </authorList>
    </citation>
    <scope>NUCLEOTIDE SEQUENCE</scope>
    <source>
        <strain evidence="2">BICM</strain>
    </source>
</reference>
<name>A0A8J6AZI1_9EUKA</name>
<feature type="region of interest" description="Disordered" evidence="1">
    <location>
        <begin position="1697"/>
        <end position="1721"/>
    </location>
</feature>
<protein>
    <submittedName>
        <fullName evidence="2">DnaJ subfamily C member 13-like</fullName>
    </submittedName>
</protein>
<proteinExistence type="predicted"/>
<dbReference type="PANTHER" id="PTHR36983:SF2">
    <property type="entry name" value="DNAJ HOMOLOG SUBFAMILY C MEMBER 13"/>
    <property type="match status" value="1"/>
</dbReference>
<dbReference type="Proteomes" id="UP000717585">
    <property type="component" value="Unassembled WGS sequence"/>
</dbReference>